<dbReference type="SUPFAM" id="SSF57716">
    <property type="entry name" value="Glucocorticoid receptor-like (DNA-binding domain)"/>
    <property type="match status" value="1"/>
</dbReference>
<dbReference type="PROSITE" id="PS01102">
    <property type="entry name" value="ZF_DKSA_1"/>
    <property type="match status" value="1"/>
</dbReference>
<feature type="region of interest" description="Disordered" evidence="5">
    <location>
        <begin position="162"/>
        <end position="261"/>
    </location>
</feature>
<feature type="compositionally biased region" description="Gly residues" evidence="5">
    <location>
        <begin position="233"/>
        <end position="248"/>
    </location>
</feature>
<evidence type="ECO:0000256" key="5">
    <source>
        <dbReference type="SAM" id="MobiDB-lite"/>
    </source>
</evidence>
<evidence type="ECO:0000256" key="1">
    <source>
        <dbReference type="ARBA" id="ARBA00022723"/>
    </source>
</evidence>
<feature type="compositionally biased region" description="Acidic residues" evidence="5">
    <location>
        <begin position="198"/>
        <end position="207"/>
    </location>
</feature>
<dbReference type="Proteomes" id="UP001216907">
    <property type="component" value="Unassembled WGS sequence"/>
</dbReference>
<evidence type="ECO:0000313" key="8">
    <source>
        <dbReference type="Proteomes" id="UP001216907"/>
    </source>
</evidence>
<keyword evidence="3" id="KW-0862">Zinc</keyword>
<evidence type="ECO:0000259" key="6">
    <source>
        <dbReference type="Pfam" id="PF01258"/>
    </source>
</evidence>
<dbReference type="PANTHER" id="PTHR33823:SF4">
    <property type="entry name" value="GENERAL STRESS PROTEIN 16O"/>
    <property type="match status" value="1"/>
</dbReference>
<dbReference type="PANTHER" id="PTHR33823">
    <property type="entry name" value="RNA POLYMERASE-BINDING TRANSCRIPTION FACTOR DKSA-RELATED"/>
    <property type="match status" value="1"/>
</dbReference>
<dbReference type="PROSITE" id="PS51128">
    <property type="entry name" value="ZF_DKSA_2"/>
    <property type="match status" value="1"/>
</dbReference>
<evidence type="ECO:0000256" key="3">
    <source>
        <dbReference type="ARBA" id="ARBA00022833"/>
    </source>
</evidence>
<dbReference type="Gene3D" id="1.20.120.910">
    <property type="entry name" value="DksA, coiled-coil domain"/>
    <property type="match status" value="1"/>
</dbReference>
<feature type="domain" description="Zinc finger DksA/TraR C4-type" evidence="6">
    <location>
        <begin position="91"/>
        <end position="118"/>
    </location>
</feature>
<evidence type="ECO:0000313" key="7">
    <source>
        <dbReference type="EMBL" id="MDG3005257.1"/>
    </source>
</evidence>
<keyword evidence="2" id="KW-0863">Zinc-finger</keyword>
<organism evidence="7 8">
    <name type="scientific">Paludisphaera mucosa</name>
    <dbReference type="NCBI Taxonomy" id="3030827"/>
    <lineage>
        <taxon>Bacteria</taxon>
        <taxon>Pseudomonadati</taxon>
        <taxon>Planctomycetota</taxon>
        <taxon>Planctomycetia</taxon>
        <taxon>Isosphaerales</taxon>
        <taxon>Isosphaeraceae</taxon>
        <taxon>Paludisphaera</taxon>
    </lineage>
</organism>
<keyword evidence="1" id="KW-0479">Metal-binding</keyword>
<evidence type="ECO:0000256" key="2">
    <source>
        <dbReference type="ARBA" id="ARBA00022771"/>
    </source>
</evidence>
<feature type="compositionally biased region" description="Gly residues" evidence="5">
    <location>
        <begin position="180"/>
        <end position="191"/>
    </location>
</feature>
<reference evidence="7 8" key="1">
    <citation type="submission" date="2023-03" db="EMBL/GenBank/DDBJ databases">
        <title>Paludisphaera mucosa sp. nov. a novel planctomycete from northern fen.</title>
        <authorList>
            <person name="Ivanova A."/>
        </authorList>
    </citation>
    <scope>NUCLEOTIDE SEQUENCE [LARGE SCALE GENOMIC DNA]</scope>
    <source>
        <strain evidence="7 8">Pla2</strain>
    </source>
</reference>
<keyword evidence="8" id="KW-1185">Reference proteome</keyword>
<protein>
    <submittedName>
        <fullName evidence="7">TraR/DksA C4-type zinc finger protein</fullName>
    </submittedName>
</protein>
<evidence type="ECO:0000256" key="4">
    <source>
        <dbReference type="PROSITE-ProRule" id="PRU00510"/>
    </source>
</evidence>
<feature type="zinc finger region" description="dksA C4-type" evidence="4">
    <location>
        <begin position="94"/>
        <end position="118"/>
    </location>
</feature>
<proteinExistence type="predicted"/>
<feature type="region of interest" description="Disordered" evidence="5">
    <location>
        <begin position="25"/>
        <end position="53"/>
    </location>
</feature>
<accession>A0ABT6FCD9</accession>
<dbReference type="EMBL" id="JARRAG010000002">
    <property type="protein sequence ID" value="MDG3005257.1"/>
    <property type="molecule type" value="Genomic_DNA"/>
</dbReference>
<gene>
    <name evidence="7" type="ORF">PZE19_15820</name>
</gene>
<dbReference type="InterPro" id="IPR020458">
    <property type="entry name" value="Znf_DskA_TraR_CS"/>
</dbReference>
<dbReference type="Pfam" id="PF01258">
    <property type="entry name" value="zf-dskA_traR"/>
    <property type="match status" value="1"/>
</dbReference>
<sequence length="261" mass="27435">MATTRKRTEQFRRILETMDARVRGDLQSLEEQTRKGLGGESGGDLSGAPMHLGDLGTEQYMQELNATLFENEAYIRLEIRDALGRLDRDEYGLCERCGEAILEERLEVLPYTRYCTPCSAAVADGADVNLNNGRPQGGMVGLELRQGDEDDDTAAEDLDDAATDAAPRRGRDQDVHAAGTAGGGTAIGGLAGTNIGDGDPDVGDLEDATANGDFDQAADDDHEDAPADPSPAKGGGARTGGRKAGGGRAPRSGRGEKSVGR</sequence>
<dbReference type="RefSeq" id="WP_277861602.1">
    <property type="nucleotide sequence ID" value="NZ_JARRAG010000002.1"/>
</dbReference>
<dbReference type="InterPro" id="IPR000962">
    <property type="entry name" value="Znf_DskA_TraR"/>
</dbReference>
<comment type="caution">
    <text evidence="7">The sequence shown here is derived from an EMBL/GenBank/DDBJ whole genome shotgun (WGS) entry which is preliminary data.</text>
</comment>
<feature type="compositionally biased region" description="Basic and acidic residues" evidence="5">
    <location>
        <begin position="166"/>
        <end position="175"/>
    </location>
</feature>
<feature type="compositionally biased region" description="Gly residues" evidence="5">
    <location>
        <begin position="36"/>
        <end position="45"/>
    </location>
</feature>
<name>A0ABT6FCD9_9BACT</name>